<evidence type="ECO:0000313" key="1">
    <source>
        <dbReference type="EMBL" id="QQP91938.1"/>
    </source>
</evidence>
<organism evidence="1 2">
    <name type="scientific">Skermanella cutis</name>
    <dbReference type="NCBI Taxonomy" id="2775420"/>
    <lineage>
        <taxon>Bacteria</taxon>
        <taxon>Pseudomonadati</taxon>
        <taxon>Pseudomonadota</taxon>
        <taxon>Alphaproteobacteria</taxon>
        <taxon>Rhodospirillales</taxon>
        <taxon>Azospirillaceae</taxon>
        <taxon>Skermanella</taxon>
    </lineage>
</organism>
<gene>
    <name evidence="1" type="ORF">IGS68_12335</name>
</gene>
<dbReference type="Pfam" id="PF07310">
    <property type="entry name" value="PAS_5"/>
    <property type="match status" value="1"/>
</dbReference>
<evidence type="ECO:0000313" key="2">
    <source>
        <dbReference type="Proteomes" id="UP000595197"/>
    </source>
</evidence>
<sequence>MTDETLVLRHPKLLSLYAFWLEQCAGAPLPLASALNPIGLRPWLGNLLIMDVIRNSDFVYSYYGQSFSDSFGGDRVGQSIARLPEPQGDILRAEYDRVRTEVRPVARVYSADFDGVPSTWERLVLPLTEDGSTVGKLLVGAYKLDRPHPVATGAPRAY</sequence>
<dbReference type="RefSeq" id="WP_201080375.1">
    <property type="nucleotide sequence ID" value="NZ_CP067420.1"/>
</dbReference>
<dbReference type="EMBL" id="CP067420">
    <property type="protein sequence ID" value="QQP91938.1"/>
    <property type="molecule type" value="Genomic_DNA"/>
</dbReference>
<dbReference type="InterPro" id="IPR009922">
    <property type="entry name" value="DUF1457"/>
</dbReference>
<proteinExistence type="predicted"/>
<reference evidence="1" key="1">
    <citation type="submission" date="2021-02" db="EMBL/GenBank/DDBJ databases">
        <title>Skermanella TT6 skin isolate.</title>
        <authorList>
            <person name="Lee K."/>
            <person name="Ganzorig M."/>
        </authorList>
    </citation>
    <scope>NUCLEOTIDE SEQUENCE</scope>
    <source>
        <strain evidence="1">TT6</strain>
    </source>
</reference>
<protein>
    <submittedName>
        <fullName evidence="1">PAS domain-containing protein</fullName>
    </submittedName>
</protein>
<name>A0ABX7BF85_9PROT</name>
<keyword evidence="2" id="KW-1185">Reference proteome</keyword>
<dbReference type="Proteomes" id="UP000595197">
    <property type="component" value="Chromosome"/>
</dbReference>
<accession>A0ABX7BF85</accession>